<evidence type="ECO:0000313" key="2">
    <source>
        <dbReference type="Proteomes" id="UP000054549"/>
    </source>
</evidence>
<name>A0A0C2W2R0_AMAMK</name>
<protein>
    <submittedName>
        <fullName evidence="1">Uncharacterized protein</fullName>
    </submittedName>
</protein>
<proteinExistence type="predicted"/>
<organism evidence="1 2">
    <name type="scientific">Amanita muscaria (strain Koide BX008)</name>
    <dbReference type="NCBI Taxonomy" id="946122"/>
    <lineage>
        <taxon>Eukaryota</taxon>
        <taxon>Fungi</taxon>
        <taxon>Dikarya</taxon>
        <taxon>Basidiomycota</taxon>
        <taxon>Agaricomycotina</taxon>
        <taxon>Agaricomycetes</taxon>
        <taxon>Agaricomycetidae</taxon>
        <taxon>Agaricales</taxon>
        <taxon>Pluteineae</taxon>
        <taxon>Amanitaceae</taxon>
        <taxon>Amanita</taxon>
    </lineage>
</organism>
<dbReference type="InParanoid" id="A0A0C2W2R0"/>
<dbReference type="HOGENOM" id="CLU_005726_2_4_1"/>
<dbReference type="Proteomes" id="UP000054549">
    <property type="component" value="Unassembled WGS sequence"/>
</dbReference>
<dbReference type="GO" id="GO:0003676">
    <property type="term" value="F:nucleic acid binding"/>
    <property type="evidence" value="ECO:0007669"/>
    <property type="project" value="InterPro"/>
</dbReference>
<dbReference type="AlphaFoldDB" id="A0A0C2W2R0"/>
<dbReference type="OrthoDB" id="3218065at2759"/>
<gene>
    <name evidence="1" type="ORF">M378DRAFT_90974</name>
</gene>
<dbReference type="PANTHER" id="PTHR35871">
    <property type="entry name" value="EXPRESSED PROTEIN"/>
    <property type="match status" value="1"/>
</dbReference>
<dbReference type="InterPro" id="IPR036397">
    <property type="entry name" value="RNaseH_sf"/>
</dbReference>
<evidence type="ECO:0000313" key="1">
    <source>
        <dbReference type="EMBL" id="KIL55377.1"/>
    </source>
</evidence>
<accession>A0A0C2W2R0</accession>
<dbReference type="PANTHER" id="PTHR35871:SF1">
    <property type="entry name" value="CXC1-LIKE CYSTEINE CLUSTER ASSOCIATED WITH KDZ TRANSPOSASES DOMAIN-CONTAINING PROTEIN"/>
    <property type="match status" value="1"/>
</dbReference>
<sequence length="459" mass="52887">MAGVVLEPSFSIRPAPPLKRRRLDIPARVKIRKAREERQKKLVLALQDIEKLIKSKQDIFEAGQNGLQAYRARAIQSYLRMVVHNKRDGMTASQIAAESQGFAVNWGSRMVRKWVRHWVEKRVLPISKRGSHTKSFSLISDPTIRAELRSFVRSNKWAMDPAKLAEFSKQKMVPEAAKKYLEKIINEEMPRGLKQYMEVELFPRVHLKVGKGERRLVLVAHDEMTAQAHDGKTKSWVMDNEHALKKKGVGRGMHHSEVICSTVGSLKDAGQDLEYGKNYDGYWTGELFVKQLIEKIIPAFEKAHGPGYQALIMVDNSQGHSAYATDALLTSRMNLRPGGKQARLRDGSFMCGDQKVTQPMNFPHDHPEFPDMPKGMKQKWLRENCDYTFRTLQENLPKALASVEITTIRKWEHRMIRWMDAYQACLTAKNAQFQVKAFSSRQYKSHRRVPERLAQYFDK</sequence>
<dbReference type="EMBL" id="KN818524">
    <property type="protein sequence ID" value="KIL55377.1"/>
    <property type="molecule type" value="Genomic_DNA"/>
</dbReference>
<keyword evidence="2" id="KW-1185">Reference proteome</keyword>
<dbReference type="Gene3D" id="3.30.420.10">
    <property type="entry name" value="Ribonuclease H-like superfamily/Ribonuclease H"/>
    <property type="match status" value="1"/>
</dbReference>
<reference evidence="1 2" key="1">
    <citation type="submission" date="2014-04" db="EMBL/GenBank/DDBJ databases">
        <title>Evolutionary Origins and Diversification of the Mycorrhizal Mutualists.</title>
        <authorList>
            <consortium name="DOE Joint Genome Institute"/>
            <consortium name="Mycorrhizal Genomics Consortium"/>
            <person name="Kohler A."/>
            <person name="Kuo A."/>
            <person name="Nagy L.G."/>
            <person name="Floudas D."/>
            <person name="Copeland A."/>
            <person name="Barry K.W."/>
            <person name="Cichocki N."/>
            <person name="Veneault-Fourrey C."/>
            <person name="LaButti K."/>
            <person name="Lindquist E.A."/>
            <person name="Lipzen A."/>
            <person name="Lundell T."/>
            <person name="Morin E."/>
            <person name="Murat C."/>
            <person name="Riley R."/>
            <person name="Ohm R."/>
            <person name="Sun H."/>
            <person name="Tunlid A."/>
            <person name="Henrissat B."/>
            <person name="Grigoriev I.V."/>
            <person name="Hibbett D.S."/>
            <person name="Martin F."/>
        </authorList>
    </citation>
    <scope>NUCLEOTIDE SEQUENCE [LARGE SCALE GENOMIC DNA]</scope>
    <source>
        <strain evidence="1 2">Koide BX008</strain>
    </source>
</reference>